<name>A0ABV9P2F6_9BACI</name>
<sequence>MLGHIPISPLEPKKPKRKFPKLIAAFFTVTALAGGVYYVGW</sequence>
<keyword evidence="1" id="KW-1133">Transmembrane helix</keyword>
<dbReference type="EMBL" id="JBHSGK010000021">
    <property type="protein sequence ID" value="MFC4738307.1"/>
    <property type="molecule type" value="Genomic_DNA"/>
</dbReference>
<proteinExistence type="predicted"/>
<feature type="transmembrane region" description="Helical" evidence="1">
    <location>
        <begin position="22"/>
        <end position="40"/>
    </location>
</feature>
<reference evidence="3" key="1">
    <citation type="journal article" date="2019" name="Int. J. Syst. Evol. Microbiol.">
        <title>The Global Catalogue of Microorganisms (GCM) 10K type strain sequencing project: providing services to taxonomists for standard genome sequencing and annotation.</title>
        <authorList>
            <consortium name="The Broad Institute Genomics Platform"/>
            <consortium name="The Broad Institute Genome Sequencing Center for Infectious Disease"/>
            <person name="Wu L."/>
            <person name="Ma J."/>
        </authorList>
    </citation>
    <scope>NUCLEOTIDE SEQUENCE [LARGE SCALE GENOMIC DNA]</scope>
    <source>
        <strain evidence="3">JCM 12165</strain>
    </source>
</reference>
<protein>
    <submittedName>
        <fullName evidence="2">Uncharacterized protein</fullName>
    </submittedName>
</protein>
<dbReference type="RefSeq" id="WP_377910892.1">
    <property type="nucleotide sequence ID" value="NZ_JBHSGK010000021.1"/>
</dbReference>
<evidence type="ECO:0000256" key="1">
    <source>
        <dbReference type="SAM" id="Phobius"/>
    </source>
</evidence>
<gene>
    <name evidence="2" type="ORF">ACFO4L_17175</name>
</gene>
<keyword evidence="3" id="KW-1185">Reference proteome</keyword>
<comment type="caution">
    <text evidence="2">The sequence shown here is derived from an EMBL/GenBank/DDBJ whole genome shotgun (WGS) entry which is preliminary data.</text>
</comment>
<keyword evidence="1" id="KW-0812">Transmembrane</keyword>
<organism evidence="2 3">
    <name type="scientific">Bacillus daqingensis</name>
    <dbReference type="NCBI Taxonomy" id="872396"/>
    <lineage>
        <taxon>Bacteria</taxon>
        <taxon>Bacillati</taxon>
        <taxon>Bacillota</taxon>
        <taxon>Bacilli</taxon>
        <taxon>Bacillales</taxon>
        <taxon>Bacillaceae</taxon>
        <taxon>Bacillus</taxon>
    </lineage>
</organism>
<dbReference type="Proteomes" id="UP001595896">
    <property type="component" value="Unassembled WGS sequence"/>
</dbReference>
<keyword evidence="1" id="KW-0472">Membrane</keyword>
<evidence type="ECO:0000313" key="2">
    <source>
        <dbReference type="EMBL" id="MFC4738307.1"/>
    </source>
</evidence>
<accession>A0ABV9P2F6</accession>
<evidence type="ECO:0000313" key="3">
    <source>
        <dbReference type="Proteomes" id="UP001595896"/>
    </source>
</evidence>